<feature type="non-terminal residue" evidence="1">
    <location>
        <position position="1"/>
    </location>
</feature>
<name>W1XY47_9ZZZZ</name>
<organism evidence="1">
    <name type="scientific">human gut metagenome</name>
    <dbReference type="NCBI Taxonomy" id="408170"/>
    <lineage>
        <taxon>unclassified sequences</taxon>
        <taxon>metagenomes</taxon>
        <taxon>organismal metagenomes</taxon>
    </lineage>
</organism>
<accession>W1XY47</accession>
<dbReference type="EMBL" id="AZMM01011243">
    <property type="protein sequence ID" value="ETJ34330.1"/>
    <property type="molecule type" value="Genomic_DNA"/>
</dbReference>
<comment type="caution">
    <text evidence="1">The sequence shown here is derived from an EMBL/GenBank/DDBJ whole genome shotgun (WGS) entry which is preliminary data.</text>
</comment>
<gene>
    <name evidence="1" type="ORF">Q604_UNBC11243G0001</name>
</gene>
<protein>
    <submittedName>
        <fullName evidence="1">Uncharacterized protein</fullName>
    </submittedName>
</protein>
<evidence type="ECO:0000313" key="1">
    <source>
        <dbReference type="EMBL" id="ETJ34330.1"/>
    </source>
</evidence>
<reference evidence="1" key="1">
    <citation type="submission" date="2013-12" db="EMBL/GenBank/DDBJ databases">
        <title>A Varibaculum cambriense genome reconstructed from a premature infant gut community with otherwise low bacterial novelty that shifts toward anaerobic metabolism during the third week of life.</title>
        <authorList>
            <person name="Brown C.T."/>
            <person name="Sharon I."/>
            <person name="Thomas B.C."/>
            <person name="Castelle C.J."/>
            <person name="Morowitz M.J."/>
            <person name="Banfield J.F."/>
        </authorList>
    </citation>
    <scope>NUCLEOTIDE SEQUENCE</scope>
</reference>
<proteinExistence type="predicted"/>
<sequence length="39" mass="4163">SITLPSASITTSELKVVFPALSKKLIGITIPSPLLARIW</sequence>
<dbReference type="AlphaFoldDB" id="W1XY47"/>